<dbReference type="PANTHER" id="PTHR33395:SF22">
    <property type="entry name" value="REVERSE TRANSCRIPTASE DOMAIN-CONTAINING PROTEIN"/>
    <property type="match status" value="1"/>
</dbReference>
<evidence type="ECO:0000313" key="2">
    <source>
        <dbReference type="EMBL" id="KAJ7407900.1"/>
    </source>
</evidence>
<dbReference type="Proteomes" id="UP001145742">
    <property type="component" value="Unassembled WGS sequence"/>
</dbReference>
<sequence>MDDEPRESQCPELEDHDCKNNQLPVNPEIVQDLLIQMNRYKSMGPDGIHPRILKELAHVIVKPLSVTFERSWESREVPAD</sequence>
<reference evidence="2" key="1">
    <citation type="submission" date="2019-10" db="EMBL/GenBank/DDBJ databases">
        <authorList>
            <person name="Soares A.E.R."/>
            <person name="Aleixo A."/>
            <person name="Schneider P."/>
            <person name="Miyaki C.Y."/>
            <person name="Schneider M.P."/>
            <person name="Mello C."/>
            <person name="Vasconcelos A.T.R."/>
        </authorList>
    </citation>
    <scope>NUCLEOTIDE SEQUENCE</scope>
    <source>
        <tissue evidence="2">Muscle</tissue>
    </source>
</reference>
<evidence type="ECO:0000313" key="3">
    <source>
        <dbReference type="Proteomes" id="UP001145742"/>
    </source>
</evidence>
<protein>
    <submittedName>
        <fullName evidence="2">Uncharacterized protein</fullName>
    </submittedName>
</protein>
<dbReference type="PANTHER" id="PTHR33395">
    <property type="entry name" value="TRANSCRIPTASE, PUTATIVE-RELATED-RELATED"/>
    <property type="match status" value="1"/>
</dbReference>
<accession>A0ABQ9CW99</accession>
<proteinExistence type="predicted"/>
<feature type="region of interest" description="Disordered" evidence="1">
    <location>
        <begin position="1"/>
        <end position="22"/>
    </location>
</feature>
<evidence type="ECO:0000256" key="1">
    <source>
        <dbReference type="SAM" id="MobiDB-lite"/>
    </source>
</evidence>
<keyword evidence="3" id="KW-1185">Reference proteome</keyword>
<gene>
    <name evidence="2" type="ORF">WISP_123992</name>
</gene>
<comment type="caution">
    <text evidence="2">The sequence shown here is derived from an EMBL/GenBank/DDBJ whole genome shotgun (WGS) entry which is preliminary data.</text>
</comment>
<name>A0ABQ9CW99_9PASS</name>
<dbReference type="EMBL" id="WHWB01034577">
    <property type="protein sequence ID" value="KAJ7407900.1"/>
    <property type="molecule type" value="Genomic_DNA"/>
</dbReference>
<organism evidence="2 3">
    <name type="scientific">Willisornis vidua</name>
    <name type="common">Xingu scale-backed antbird</name>
    <dbReference type="NCBI Taxonomy" id="1566151"/>
    <lineage>
        <taxon>Eukaryota</taxon>
        <taxon>Metazoa</taxon>
        <taxon>Chordata</taxon>
        <taxon>Craniata</taxon>
        <taxon>Vertebrata</taxon>
        <taxon>Euteleostomi</taxon>
        <taxon>Archelosauria</taxon>
        <taxon>Archosauria</taxon>
        <taxon>Dinosauria</taxon>
        <taxon>Saurischia</taxon>
        <taxon>Theropoda</taxon>
        <taxon>Coelurosauria</taxon>
        <taxon>Aves</taxon>
        <taxon>Neognathae</taxon>
        <taxon>Neoaves</taxon>
        <taxon>Telluraves</taxon>
        <taxon>Australaves</taxon>
        <taxon>Passeriformes</taxon>
        <taxon>Thamnophilidae</taxon>
        <taxon>Willisornis</taxon>
    </lineage>
</organism>